<gene>
    <name evidence="1" type="ORF">HPB47_018565</name>
</gene>
<evidence type="ECO:0000313" key="1">
    <source>
        <dbReference type="EMBL" id="KAG0435318.1"/>
    </source>
</evidence>
<name>A0AC60QKF5_IXOPE</name>
<accession>A0AC60QKF5</accession>
<dbReference type="Proteomes" id="UP000805193">
    <property type="component" value="Unassembled WGS sequence"/>
</dbReference>
<evidence type="ECO:0000313" key="2">
    <source>
        <dbReference type="Proteomes" id="UP000805193"/>
    </source>
</evidence>
<organism evidence="1 2">
    <name type="scientific">Ixodes persulcatus</name>
    <name type="common">Taiga tick</name>
    <dbReference type="NCBI Taxonomy" id="34615"/>
    <lineage>
        <taxon>Eukaryota</taxon>
        <taxon>Metazoa</taxon>
        <taxon>Ecdysozoa</taxon>
        <taxon>Arthropoda</taxon>
        <taxon>Chelicerata</taxon>
        <taxon>Arachnida</taxon>
        <taxon>Acari</taxon>
        <taxon>Parasitiformes</taxon>
        <taxon>Ixodida</taxon>
        <taxon>Ixodoidea</taxon>
        <taxon>Ixodidae</taxon>
        <taxon>Ixodinae</taxon>
        <taxon>Ixodes</taxon>
    </lineage>
</organism>
<proteinExistence type="predicted"/>
<reference evidence="1 2" key="1">
    <citation type="journal article" date="2020" name="Cell">
        <title>Large-Scale Comparative Analyses of Tick Genomes Elucidate Their Genetic Diversity and Vector Capacities.</title>
        <authorList>
            <consortium name="Tick Genome and Microbiome Consortium (TIGMIC)"/>
            <person name="Jia N."/>
            <person name="Wang J."/>
            <person name="Shi W."/>
            <person name="Du L."/>
            <person name="Sun Y."/>
            <person name="Zhan W."/>
            <person name="Jiang J.F."/>
            <person name="Wang Q."/>
            <person name="Zhang B."/>
            <person name="Ji P."/>
            <person name="Bell-Sakyi L."/>
            <person name="Cui X.M."/>
            <person name="Yuan T.T."/>
            <person name="Jiang B.G."/>
            <person name="Yang W.F."/>
            <person name="Lam T.T."/>
            <person name="Chang Q.C."/>
            <person name="Ding S.J."/>
            <person name="Wang X.J."/>
            <person name="Zhu J.G."/>
            <person name="Ruan X.D."/>
            <person name="Zhao L."/>
            <person name="Wei J.T."/>
            <person name="Ye R.Z."/>
            <person name="Que T.C."/>
            <person name="Du C.H."/>
            <person name="Zhou Y.H."/>
            <person name="Cheng J.X."/>
            <person name="Dai P.F."/>
            <person name="Guo W.B."/>
            <person name="Han X.H."/>
            <person name="Huang E.J."/>
            <person name="Li L.F."/>
            <person name="Wei W."/>
            <person name="Gao Y.C."/>
            <person name="Liu J.Z."/>
            <person name="Shao H.Z."/>
            <person name="Wang X."/>
            <person name="Wang C.C."/>
            <person name="Yang T.C."/>
            <person name="Huo Q.B."/>
            <person name="Li W."/>
            <person name="Chen H.Y."/>
            <person name="Chen S.E."/>
            <person name="Zhou L.G."/>
            <person name="Ni X.B."/>
            <person name="Tian J.H."/>
            <person name="Sheng Y."/>
            <person name="Liu T."/>
            <person name="Pan Y.S."/>
            <person name="Xia L.Y."/>
            <person name="Li J."/>
            <person name="Zhao F."/>
            <person name="Cao W.C."/>
        </authorList>
    </citation>
    <scope>NUCLEOTIDE SEQUENCE [LARGE SCALE GENOMIC DNA]</scope>
    <source>
        <strain evidence="1">Iper-2018</strain>
    </source>
</reference>
<comment type="caution">
    <text evidence="1">The sequence shown here is derived from an EMBL/GenBank/DDBJ whole genome shotgun (WGS) entry which is preliminary data.</text>
</comment>
<dbReference type="EMBL" id="JABSTQ010007721">
    <property type="protein sequence ID" value="KAG0435318.1"/>
    <property type="molecule type" value="Genomic_DNA"/>
</dbReference>
<protein>
    <submittedName>
        <fullName evidence="1">Uncharacterized protein</fullName>
    </submittedName>
</protein>
<keyword evidence="2" id="KW-1185">Reference proteome</keyword>
<sequence>MTSQPGSIVLESATNLPSCSQQTPARRDHTYNATQDTQTGHSTLGKRRNDGDGEPADLLATPAKLQAPPGDSMEEDLIEGDLEGFVLASHRRQRTTGIPVLLTPVNEEQRLQRQNPLTSSTEVNEAAAAAILRHRFTNRGGLMVEVAETTTEDRLLKLRLLGGVPVKATVPRTYLQNGGLVKGVPLWHTDADMTSFLQQDGVIAARRLYRRQGKSGEAAQPTDLAPSRNEAEIPQGPWPPLESSTADLQTTQDTVPPALNLKDSPPKGKSKKSRPAAKPTLMDNQWPPRDPASGSGELNASGVPPSTASTRPHSKTSTGALPRQQQVPSVFGTMTIGYWMIPPHLMKESRERPFFNGTREGLVPAFLTTDNLHSNISSQF</sequence>